<dbReference type="PROSITE" id="PS51176">
    <property type="entry name" value="PDH_ADH"/>
    <property type="match status" value="1"/>
</dbReference>
<protein>
    <submittedName>
        <fullName evidence="3">Prephenate dehydrogenase</fullName>
    </submittedName>
</protein>
<feature type="domain" description="Prephenate/arogenate dehydrogenase" evidence="2">
    <location>
        <begin position="16"/>
        <end position="265"/>
    </location>
</feature>
<dbReference type="GO" id="GO:0006571">
    <property type="term" value="P:tyrosine biosynthetic process"/>
    <property type="evidence" value="ECO:0007669"/>
    <property type="project" value="InterPro"/>
</dbReference>
<dbReference type="PANTHER" id="PTHR21363">
    <property type="entry name" value="PREPHENATE DEHYDROGENASE"/>
    <property type="match status" value="1"/>
</dbReference>
<dbReference type="InterPro" id="IPR003099">
    <property type="entry name" value="Prephen_DH"/>
</dbReference>
<dbReference type="InterPro" id="IPR008927">
    <property type="entry name" value="6-PGluconate_DH-like_C_sf"/>
</dbReference>
<proteinExistence type="predicted"/>
<dbReference type="Gene3D" id="3.40.50.720">
    <property type="entry name" value="NAD(P)-binding Rossmann-like Domain"/>
    <property type="match status" value="1"/>
</dbReference>
<reference evidence="3 4" key="1">
    <citation type="submission" date="2019-06" db="EMBL/GenBank/DDBJ databases">
        <title>Genome sequence of Rhodobacteraceae bacterium D4M1.</title>
        <authorList>
            <person name="Cao J."/>
        </authorList>
    </citation>
    <scope>NUCLEOTIDE SEQUENCE [LARGE SCALE GENOMIC DNA]</scope>
    <source>
        <strain evidence="3 4">D4M1</strain>
    </source>
</reference>
<dbReference type="EMBL" id="CP040818">
    <property type="protein sequence ID" value="QDL91977.1"/>
    <property type="molecule type" value="Genomic_DNA"/>
</dbReference>
<dbReference type="GO" id="GO:0004665">
    <property type="term" value="F:prephenate dehydrogenase (NADP+) activity"/>
    <property type="evidence" value="ECO:0007669"/>
    <property type="project" value="InterPro"/>
</dbReference>
<name>A0A5B8FHB1_9RHOB</name>
<dbReference type="InterPro" id="IPR036291">
    <property type="entry name" value="NAD(P)-bd_dom_sf"/>
</dbReference>
<dbReference type="SUPFAM" id="SSF48179">
    <property type="entry name" value="6-phosphogluconate dehydrogenase C-terminal domain-like"/>
    <property type="match status" value="1"/>
</dbReference>
<dbReference type="PANTHER" id="PTHR21363:SF0">
    <property type="entry name" value="PREPHENATE DEHYDROGENASE [NADP(+)]"/>
    <property type="match status" value="1"/>
</dbReference>
<dbReference type="OrthoDB" id="9800497at2"/>
<evidence type="ECO:0000256" key="1">
    <source>
        <dbReference type="ARBA" id="ARBA00023002"/>
    </source>
</evidence>
<keyword evidence="4" id="KW-1185">Reference proteome</keyword>
<dbReference type="AlphaFoldDB" id="A0A5B8FHB1"/>
<keyword evidence="1" id="KW-0560">Oxidoreductase</keyword>
<dbReference type="GO" id="GO:0070403">
    <property type="term" value="F:NAD+ binding"/>
    <property type="evidence" value="ECO:0007669"/>
    <property type="project" value="InterPro"/>
</dbReference>
<dbReference type="KEGG" id="ppru:FDP22_09435"/>
<evidence type="ECO:0000259" key="2">
    <source>
        <dbReference type="PROSITE" id="PS51176"/>
    </source>
</evidence>
<organism evidence="3 4">
    <name type="scientific">Paroceanicella profunda</name>
    <dbReference type="NCBI Taxonomy" id="2579971"/>
    <lineage>
        <taxon>Bacteria</taxon>
        <taxon>Pseudomonadati</taxon>
        <taxon>Pseudomonadota</taxon>
        <taxon>Alphaproteobacteria</taxon>
        <taxon>Rhodobacterales</taxon>
        <taxon>Paracoccaceae</taxon>
        <taxon>Paroceanicella</taxon>
    </lineage>
</organism>
<dbReference type="RefSeq" id="WP_138571973.1">
    <property type="nucleotide sequence ID" value="NZ_CP040818.1"/>
</dbReference>
<dbReference type="Pfam" id="PF02153">
    <property type="entry name" value="PDH_N"/>
    <property type="match status" value="1"/>
</dbReference>
<evidence type="ECO:0000313" key="4">
    <source>
        <dbReference type="Proteomes" id="UP000305888"/>
    </source>
</evidence>
<accession>A0A5B8FHB1</accession>
<evidence type="ECO:0000313" key="3">
    <source>
        <dbReference type="EMBL" id="QDL91977.1"/>
    </source>
</evidence>
<dbReference type="GO" id="GO:0008977">
    <property type="term" value="F:prephenate dehydrogenase (NAD+) activity"/>
    <property type="evidence" value="ECO:0007669"/>
    <property type="project" value="InterPro"/>
</dbReference>
<sequence>MPDQMTIATLAPAPLPRLGLLGYGAFGRLAARALRARFDIRVHDPDPAAGAAAAQAGLRAVSLAEAAACPVVVLAMPVPAFGPALRALAPLLRPGTLVLDVASVKEEPARLMQALLPGHVELLATHPMFGPRSAGDGGSAALAGLKVVLCPLRGRRWRGAAALLRGMGLRVIVTTPQEHDRQAALSQGLTHLLARALAGLDRTPAITTRSFELLMQAIDMVRDDPPEIYETVTRTNRHVAGLRSTLIAALQHDTAIPAQPPVTGT</sequence>
<dbReference type="InterPro" id="IPR050812">
    <property type="entry name" value="Preph/Arog_dehydrog"/>
</dbReference>
<gene>
    <name evidence="3" type="ORF">FDP22_09435</name>
</gene>
<dbReference type="InterPro" id="IPR046826">
    <property type="entry name" value="PDH_N"/>
</dbReference>
<dbReference type="Proteomes" id="UP000305888">
    <property type="component" value="Chromosome"/>
</dbReference>
<dbReference type="SUPFAM" id="SSF51735">
    <property type="entry name" value="NAD(P)-binding Rossmann-fold domains"/>
    <property type="match status" value="1"/>
</dbReference>